<accession>A0A8J4TR78</accession>
<evidence type="ECO:0000256" key="7">
    <source>
        <dbReference type="ARBA" id="ARBA00023033"/>
    </source>
</evidence>
<evidence type="ECO:0000256" key="5">
    <source>
        <dbReference type="ARBA" id="ARBA00023002"/>
    </source>
</evidence>
<dbReference type="InterPro" id="IPR001128">
    <property type="entry name" value="Cyt_P450"/>
</dbReference>
<dbReference type="PANTHER" id="PTHR24302:SF32">
    <property type="entry name" value="CYTOCHROME P450, FAMILY 3, SUBFAMILY A, POLYPEPTIDE 65"/>
    <property type="match status" value="1"/>
</dbReference>
<keyword evidence="9" id="KW-1133">Transmembrane helix</keyword>
<dbReference type="FunFam" id="1.10.630.10:FF:000182">
    <property type="entry name" value="Cytochrome P450 3A4"/>
    <property type="match status" value="1"/>
</dbReference>
<evidence type="ECO:0000256" key="6">
    <source>
        <dbReference type="ARBA" id="ARBA00023004"/>
    </source>
</evidence>
<keyword evidence="11" id="KW-1185">Reference proteome</keyword>
<dbReference type="Gene3D" id="1.10.630.10">
    <property type="entry name" value="Cytochrome P450"/>
    <property type="match status" value="1"/>
</dbReference>
<dbReference type="PRINTS" id="PR01689">
    <property type="entry name" value="EP450IICYP3A"/>
</dbReference>
<dbReference type="OrthoDB" id="1470350at2759"/>
<keyword evidence="9" id="KW-0812">Transmembrane</keyword>
<dbReference type="GO" id="GO:0005506">
    <property type="term" value="F:iron ion binding"/>
    <property type="evidence" value="ECO:0007669"/>
    <property type="project" value="UniProtKB-UniRule"/>
</dbReference>
<evidence type="ECO:0000256" key="3">
    <source>
        <dbReference type="ARBA" id="ARBA00022617"/>
    </source>
</evidence>
<evidence type="ECO:0000256" key="1">
    <source>
        <dbReference type="ARBA" id="ARBA00001971"/>
    </source>
</evidence>
<comment type="similarity">
    <text evidence="2 8">Belongs to the cytochrome P450 family.</text>
</comment>
<keyword evidence="7 8" id="KW-0503">Monooxygenase</keyword>
<sequence length="218" mass="25194">METGCIYEARQPVFSIMDEEIIKTVMIKECYSLFTNRRNFRLNGPLNDAVVFAENEDWKRIRSMFGIMKSHSRSLVENLGKTSERGDSADIKEFFGAYSMDVVTSTAFSVDIESLNNPKDPFVSNIKKMLKFNFFNPVFLAVVLFPFITPLLRKMGLAFFPGEVTAFFCASMQKIKPERVAKDHERRADFMQLMIDSQKSENNQDFSLLDSYEEEKCM</sequence>
<keyword evidence="5 8" id="KW-0560">Oxidoreductase</keyword>
<dbReference type="InterPro" id="IPR050705">
    <property type="entry name" value="Cytochrome_P450_3A"/>
</dbReference>
<comment type="cofactor">
    <cofactor evidence="1 8">
        <name>heme</name>
        <dbReference type="ChEBI" id="CHEBI:30413"/>
    </cofactor>
</comment>
<gene>
    <name evidence="10" type="primary">cyp3a27</name>
    <name evidence="10" type="ORF">DAT39_020479</name>
</gene>
<keyword evidence="4 8" id="KW-0479">Metal-binding</keyword>
<keyword evidence="6 8" id="KW-0408">Iron</keyword>
<comment type="caution">
    <text evidence="10">The sequence shown here is derived from an EMBL/GenBank/DDBJ whole genome shotgun (WGS) entry which is preliminary data.</text>
</comment>
<dbReference type="InterPro" id="IPR008072">
    <property type="entry name" value="Cyt_P450_E_CYP3A"/>
</dbReference>
<dbReference type="InterPro" id="IPR036396">
    <property type="entry name" value="Cyt_P450_sf"/>
</dbReference>
<comment type="function">
    <text evidence="8">Cytochromes P450 are a group of heme-thiolate monooxygenases. In liver microsomes, this enzyme is involved in an NADPH-dependent electron transport pathway. It oxidizes a variety of structurally unrelated compounds, including steroids, fatty acids, and xenobiotics.</text>
</comment>
<evidence type="ECO:0000256" key="8">
    <source>
        <dbReference type="RuleBase" id="RU368049"/>
    </source>
</evidence>
<evidence type="ECO:0000256" key="2">
    <source>
        <dbReference type="ARBA" id="ARBA00010617"/>
    </source>
</evidence>
<evidence type="ECO:0000256" key="4">
    <source>
        <dbReference type="ARBA" id="ARBA00022723"/>
    </source>
</evidence>
<keyword evidence="3 8" id="KW-0349">Heme</keyword>
<dbReference type="GO" id="GO:0016712">
    <property type="term" value="F:oxidoreductase activity, acting on paired donors, with incorporation or reduction of molecular oxygen, reduced flavin or flavoprotein as one donor, and incorporation of one atom of oxygen"/>
    <property type="evidence" value="ECO:0007669"/>
    <property type="project" value="UniProtKB-EC"/>
</dbReference>
<dbReference type="AlphaFoldDB" id="A0A8J4TR78"/>
<dbReference type="GO" id="GO:0005789">
    <property type="term" value="C:endoplasmic reticulum membrane"/>
    <property type="evidence" value="ECO:0007669"/>
    <property type="project" value="UniProtKB-SubCell"/>
</dbReference>
<comment type="catalytic activity">
    <reaction evidence="8">
        <text>an organic molecule + reduced [NADPH--hemoprotein reductase] + O2 = an alcohol + oxidized [NADPH--hemoprotein reductase] + H2O + H(+)</text>
        <dbReference type="Rhea" id="RHEA:17149"/>
        <dbReference type="Rhea" id="RHEA-COMP:11964"/>
        <dbReference type="Rhea" id="RHEA-COMP:11965"/>
        <dbReference type="ChEBI" id="CHEBI:15377"/>
        <dbReference type="ChEBI" id="CHEBI:15378"/>
        <dbReference type="ChEBI" id="CHEBI:15379"/>
        <dbReference type="ChEBI" id="CHEBI:30879"/>
        <dbReference type="ChEBI" id="CHEBI:57618"/>
        <dbReference type="ChEBI" id="CHEBI:58210"/>
        <dbReference type="ChEBI" id="CHEBI:142491"/>
        <dbReference type="EC" id="1.14.14.1"/>
    </reaction>
</comment>
<evidence type="ECO:0000313" key="10">
    <source>
        <dbReference type="EMBL" id="KAF5889821.1"/>
    </source>
</evidence>
<feature type="transmembrane region" description="Helical" evidence="9">
    <location>
        <begin position="132"/>
        <end position="149"/>
    </location>
</feature>
<dbReference type="EMBL" id="QNUK01000763">
    <property type="protein sequence ID" value="KAF5889821.1"/>
    <property type="molecule type" value="Genomic_DNA"/>
</dbReference>
<organism evidence="10 11">
    <name type="scientific">Clarias magur</name>
    <name type="common">Asian catfish</name>
    <name type="synonym">Macropteronotus magur</name>
    <dbReference type="NCBI Taxonomy" id="1594786"/>
    <lineage>
        <taxon>Eukaryota</taxon>
        <taxon>Metazoa</taxon>
        <taxon>Chordata</taxon>
        <taxon>Craniata</taxon>
        <taxon>Vertebrata</taxon>
        <taxon>Euteleostomi</taxon>
        <taxon>Actinopterygii</taxon>
        <taxon>Neopterygii</taxon>
        <taxon>Teleostei</taxon>
        <taxon>Ostariophysi</taxon>
        <taxon>Siluriformes</taxon>
        <taxon>Clariidae</taxon>
        <taxon>Clarias</taxon>
    </lineage>
</organism>
<keyword evidence="8" id="KW-0492">Microsome</keyword>
<dbReference type="GO" id="GO:0008395">
    <property type="term" value="F:steroid hydroxylase activity"/>
    <property type="evidence" value="ECO:0007669"/>
    <property type="project" value="TreeGrafter"/>
</dbReference>
<name>A0A8J4TR78_CLAMG</name>
<dbReference type="EC" id="1.14.14.-" evidence="8"/>
<keyword evidence="8" id="KW-0256">Endoplasmic reticulum</keyword>
<dbReference type="PANTHER" id="PTHR24302">
    <property type="entry name" value="CYTOCHROME P450 FAMILY 3"/>
    <property type="match status" value="1"/>
</dbReference>
<evidence type="ECO:0000313" key="11">
    <source>
        <dbReference type="Proteomes" id="UP000727407"/>
    </source>
</evidence>
<reference evidence="10" key="1">
    <citation type="submission" date="2020-07" db="EMBL/GenBank/DDBJ databases">
        <title>Clarias magur genome sequencing, assembly and annotation.</title>
        <authorList>
            <person name="Kushwaha B."/>
            <person name="Kumar R."/>
            <person name="Das P."/>
            <person name="Joshi C.G."/>
            <person name="Kumar D."/>
            <person name="Nagpure N.S."/>
            <person name="Pandey M."/>
            <person name="Agarwal S."/>
            <person name="Srivastava S."/>
            <person name="Singh M."/>
            <person name="Sahoo L."/>
            <person name="Jayasankar P."/>
            <person name="Meher P.K."/>
            <person name="Koringa P.G."/>
            <person name="Iquebal M.A."/>
            <person name="Das S.P."/>
            <person name="Bit A."/>
            <person name="Patnaik S."/>
            <person name="Patel N."/>
            <person name="Shah T.M."/>
            <person name="Hinsu A."/>
            <person name="Jena J.K."/>
        </authorList>
    </citation>
    <scope>NUCLEOTIDE SEQUENCE</scope>
    <source>
        <strain evidence="10">CIFAMagur01</strain>
        <tissue evidence="10">Testis</tissue>
    </source>
</reference>
<comment type="subcellular location">
    <subcellularLocation>
        <location evidence="8">Endoplasmic reticulum membrane</location>
    </subcellularLocation>
    <subcellularLocation>
        <location evidence="8">Microsome membrane</location>
    </subcellularLocation>
</comment>
<dbReference type="Proteomes" id="UP000727407">
    <property type="component" value="Unassembled WGS sequence"/>
</dbReference>
<dbReference type="SUPFAM" id="SSF48264">
    <property type="entry name" value="Cytochrome P450"/>
    <property type="match status" value="1"/>
</dbReference>
<dbReference type="Pfam" id="PF00067">
    <property type="entry name" value="p450"/>
    <property type="match status" value="1"/>
</dbReference>
<evidence type="ECO:0000256" key="9">
    <source>
        <dbReference type="SAM" id="Phobius"/>
    </source>
</evidence>
<dbReference type="GO" id="GO:0020037">
    <property type="term" value="F:heme binding"/>
    <property type="evidence" value="ECO:0007669"/>
    <property type="project" value="UniProtKB-UniRule"/>
</dbReference>
<protein>
    <recommendedName>
        <fullName evidence="8">Cytochrome P450 3A</fullName>
        <ecNumber evidence="8">1.14.14.-</ecNumber>
    </recommendedName>
</protein>
<keyword evidence="9" id="KW-0472">Membrane</keyword>
<proteinExistence type="inferred from homology"/>